<dbReference type="Proteomes" id="UP000530060">
    <property type="component" value="Unassembled WGS sequence"/>
</dbReference>
<protein>
    <recommendedName>
        <fullName evidence="4">GAF domain-containing protein</fullName>
    </recommendedName>
</protein>
<proteinExistence type="predicted"/>
<keyword evidence="1" id="KW-0472">Membrane</keyword>
<evidence type="ECO:0000256" key="1">
    <source>
        <dbReference type="SAM" id="Phobius"/>
    </source>
</evidence>
<keyword evidence="1" id="KW-1133">Transmembrane helix</keyword>
<gene>
    <name evidence="2" type="ORF">FLAT13_05067</name>
</gene>
<evidence type="ECO:0000313" key="3">
    <source>
        <dbReference type="Proteomes" id="UP000530060"/>
    </source>
</evidence>
<organism evidence="2 3">
    <name type="scientific">Flavobacterium salmonis</name>
    <dbReference type="NCBI Taxonomy" id="2654844"/>
    <lineage>
        <taxon>Bacteria</taxon>
        <taxon>Pseudomonadati</taxon>
        <taxon>Bacteroidota</taxon>
        <taxon>Flavobacteriia</taxon>
        <taxon>Flavobacteriales</taxon>
        <taxon>Flavobacteriaceae</taxon>
        <taxon>Flavobacterium</taxon>
    </lineage>
</organism>
<dbReference type="RefSeq" id="WP_180910956.1">
    <property type="nucleotide sequence ID" value="NZ_CAIJDP010000107.1"/>
</dbReference>
<sequence length="246" mass="29028">MKEYLKTIGLSLIPTILIYIGKTDGFFTFLKDHKFINDSTDIKNPQFWCFLAGCLWAGLVIPVQFANTKNKLKEKEEDFDELLKFNKEIYFKATKDKIKKQSVDFRTRIFVPEKGIEKYWSKYRHKKTEFHLKHYKSISDKLNSKSLHFEVNPNVQGMVGKTYNENKIIIDFDVQKADYNLTNYQKSKTNDVKFCSTIPIFNKNNEIKAILSVDSNKEVVLKDSEFEEWQNSLMYYGILVDKHLKL</sequence>
<feature type="transmembrane region" description="Helical" evidence="1">
    <location>
        <begin position="12"/>
        <end position="30"/>
    </location>
</feature>
<reference evidence="2 3" key="1">
    <citation type="submission" date="2020-06" db="EMBL/GenBank/DDBJ databases">
        <authorList>
            <person name="Criscuolo A."/>
        </authorList>
    </citation>
    <scope>NUCLEOTIDE SEQUENCE [LARGE SCALE GENOMIC DNA]</scope>
    <source>
        <strain evidence="3">CIP 111411</strain>
    </source>
</reference>
<dbReference type="AlphaFoldDB" id="A0A6V6ZD46"/>
<dbReference type="EMBL" id="CAIJDP010000107">
    <property type="protein sequence ID" value="CAD0009727.1"/>
    <property type="molecule type" value="Genomic_DNA"/>
</dbReference>
<evidence type="ECO:0008006" key="4">
    <source>
        <dbReference type="Google" id="ProtNLM"/>
    </source>
</evidence>
<accession>A0A6V6ZD46</accession>
<name>A0A6V6ZD46_9FLAO</name>
<keyword evidence="1" id="KW-0812">Transmembrane</keyword>
<keyword evidence="3" id="KW-1185">Reference proteome</keyword>
<evidence type="ECO:0000313" key="2">
    <source>
        <dbReference type="EMBL" id="CAD0009727.1"/>
    </source>
</evidence>
<comment type="caution">
    <text evidence="2">The sequence shown here is derived from an EMBL/GenBank/DDBJ whole genome shotgun (WGS) entry which is preliminary data.</text>
</comment>
<feature type="transmembrane region" description="Helical" evidence="1">
    <location>
        <begin position="45"/>
        <end position="65"/>
    </location>
</feature>